<organism evidence="1 2">
    <name type="scientific">Abiotrophia defectiva</name>
    <name type="common">Streptococcus defectivus</name>
    <dbReference type="NCBI Taxonomy" id="46125"/>
    <lineage>
        <taxon>Bacteria</taxon>
        <taxon>Bacillati</taxon>
        <taxon>Bacillota</taxon>
        <taxon>Bacilli</taxon>
        <taxon>Lactobacillales</taxon>
        <taxon>Aerococcaceae</taxon>
        <taxon>Abiotrophia</taxon>
    </lineage>
</organism>
<comment type="caution">
    <text evidence="1">The sequence shown here is derived from an EMBL/GenBank/DDBJ whole genome shotgun (WGS) entry which is preliminary data.</text>
</comment>
<reference evidence="1" key="1">
    <citation type="submission" date="2020-04" db="EMBL/GenBank/DDBJ databases">
        <title>Deep metagenomics examines the oral microbiome during advanced dental caries in children, revealing novel taxa and co-occurrences with host molecules.</title>
        <authorList>
            <person name="Baker J.L."/>
            <person name="Morton J.T."/>
            <person name="Dinis M."/>
            <person name="Alvarez R."/>
            <person name="Tran N.C."/>
            <person name="Knight R."/>
            <person name="Edlund A."/>
        </authorList>
    </citation>
    <scope>NUCLEOTIDE SEQUENCE</scope>
    <source>
        <strain evidence="1">JCVI_23_bin.16</strain>
    </source>
</reference>
<dbReference type="Proteomes" id="UP000757900">
    <property type="component" value="Unassembled WGS sequence"/>
</dbReference>
<protein>
    <submittedName>
        <fullName evidence="1">Uncharacterized protein</fullName>
    </submittedName>
</protein>
<gene>
    <name evidence="1" type="ORF">HXK00_00345</name>
</gene>
<name>A0A929MPU0_ABIDE</name>
<dbReference type="AlphaFoldDB" id="A0A929MPU0"/>
<evidence type="ECO:0000313" key="1">
    <source>
        <dbReference type="EMBL" id="MBF0934075.1"/>
    </source>
</evidence>
<evidence type="ECO:0000313" key="2">
    <source>
        <dbReference type="Proteomes" id="UP000757900"/>
    </source>
</evidence>
<sequence>MSSFEHVLLNKNEVVYVDRNDKKSKITVGELSPGDKILGVDGAYDIVVSDRHQVKEGTLHNFRVLPNIANFQAARVSNNGATYAKTASLPIFGEAYPDAYAFGYMLGQLSAFANGVFSYPMVDKRFIEALLRKNRYEFSVRADRDHIVRAKCNSDDFAKLTLLATNDEEEWSKVINSSIIQREEFCQGFFDGCGSPNNRTVISHPMGIYANKIKELFLRTYRFCGEPTKVNDKAISAIICSPNDPFRRSDKKAKFINNEKKKQRILNKGSVVAQNLVAVYTEDNKPFAFSDHFFTI</sequence>
<proteinExistence type="predicted"/>
<dbReference type="EMBL" id="JABZFV010000001">
    <property type="protein sequence ID" value="MBF0934075.1"/>
    <property type="molecule type" value="Genomic_DNA"/>
</dbReference>
<accession>A0A929MPU0</accession>